<dbReference type="SUPFAM" id="SSF52540">
    <property type="entry name" value="P-loop containing nucleoside triphosphate hydrolases"/>
    <property type="match status" value="2"/>
</dbReference>
<dbReference type="InterPro" id="IPR001650">
    <property type="entry name" value="Helicase_C-like"/>
</dbReference>
<feature type="domain" description="Helicase ATP-binding" evidence="6">
    <location>
        <begin position="453"/>
        <end position="647"/>
    </location>
</feature>
<dbReference type="AlphaFoldDB" id="A0A1J9RGW7"/>
<dbReference type="PROSITE" id="PS51192">
    <property type="entry name" value="HELICASE_ATP_BIND_1"/>
    <property type="match status" value="1"/>
</dbReference>
<dbReference type="SMART" id="SM00490">
    <property type="entry name" value="HELICc"/>
    <property type="match status" value="1"/>
</dbReference>
<evidence type="ECO:0000256" key="5">
    <source>
        <dbReference type="SAM" id="MobiDB-lite"/>
    </source>
</evidence>
<feature type="compositionally biased region" description="Polar residues" evidence="5">
    <location>
        <begin position="1004"/>
        <end position="1019"/>
    </location>
</feature>
<keyword evidence="4" id="KW-0175">Coiled coil</keyword>
<proteinExistence type="predicted"/>
<feature type="region of interest" description="Disordered" evidence="5">
    <location>
        <begin position="956"/>
        <end position="1028"/>
    </location>
</feature>
<feature type="compositionally biased region" description="Low complexity" evidence="5">
    <location>
        <begin position="1151"/>
        <end position="1170"/>
    </location>
</feature>
<dbReference type="PROSITE" id="PS51194">
    <property type="entry name" value="HELICASE_CTER"/>
    <property type="match status" value="1"/>
</dbReference>
<dbReference type="InterPro" id="IPR049730">
    <property type="entry name" value="SNF2/RAD54-like_C"/>
</dbReference>
<gene>
    <name evidence="8" type="ORF">BKCO1_2000260</name>
</gene>
<feature type="compositionally biased region" description="Acidic residues" evidence="5">
    <location>
        <begin position="221"/>
        <end position="235"/>
    </location>
</feature>
<feature type="compositionally biased region" description="Acidic residues" evidence="5">
    <location>
        <begin position="316"/>
        <end position="330"/>
    </location>
</feature>
<dbReference type="CDD" id="cd18000">
    <property type="entry name" value="DEXHc_ERCC6"/>
    <property type="match status" value="1"/>
</dbReference>
<dbReference type="OrthoDB" id="413460at2759"/>
<feature type="compositionally biased region" description="Gly residues" evidence="5">
    <location>
        <begin position="1126"/>
        <end position="1137"/>
    </location>
</feature>
<feature type="compositionally biased region" description="Basic residues" evidence="5">
    <location>
        <begin position="336"/>
        <end position="345"/>
    </location>
</feature>
<dbReference type="Gene3D" id="3.40.50.10810">
    <property type="entry name" value="Tandem AAA-ATPase domain"/>
    <property type="match status" value="1"/>
</dbReference>
<evidence type="ECO:0000256" key="3">
    <source>
        <dbReference type="ARBA" id="ARBA00022840"/>
    </source>
</evidence>
<dbReference type="InterPro" id="IPR027417">
    <property type="entry name" value="P-loop_NTPase"/>
</dbReference>
<accession>A0A1J9RGW7</accession>
<feature type="region of interest" description="Disordered" evidence="5">
    <location>
        <begin position="1"/>
        <end position="67"/>
    </location>
</feature>
<feature type="compositionally biased region" description="Acidic residues" evidence="5">
    <location>
        <begin position="356"/>
        <end position="370"/>
    </location>
</feature>
<feature type="region of interest" description="Disordered" evidence="5">
    <location>
        <begin position="200"/>
        <end position="371"/>
    </location>
</feature>
<sequence>MLDPSPSDGGSLSSALSSPKSDIENPAEVDDQVPCIGKGKGKMEETSGAEELDTDGDGDGDEESRLRFLTTVRDQDDIERDIGRQADKMLTEQADERDNKRLQKALTEKQRCTTQLRKLEERLAGPGGSTIKNKIRKDVADMESRIETLTSDVQQIENRIAERHHHGNADDLLEVGGNRQQPNESRRDFLIRTGKITPFSRMARPPKKTAENVSDVLLDAELGEDEDEQEEEDFDASFAPEGSVSHRNLKRPGFAEEMSETGSTISEEDARSAKRRKVKTTDEDDGLPEASSVESPQSDDAYDPGMSDRQLAVLDSTDEELDGVEDDDYDMTTPGQKRKTKPKQAKPREKAKLDGEGADGEEDLADLDDGNEAHYQSRLNKWVKERSAARHRARHRRSSVDAYPPLDEDDEKPEWQQALPHIPDTNFDGGFKVPGDIYPNLFDYQKTGVHWLWELYSQQVGGIIGDEMGLGKTVQAISFIAGLHYSGKLNKPAIVVCPATVMKQWVTEFHTWWPALRVSILHSSGSGMMDMKRESQMEQNMESRSLSKKKPLTKSEKSAKRIVDKVKADGHVLVTTYSGLATYGQFLIPTEWEYAVLDEGHKIRNPDSRVTVYCKELRTANRLILSGTPMQNNLDELWSLFDFVYPMRLGTLPEFRTSFEVPIKLGGYANASNFQVETAMRCAEVLKETISPYLLQRFKVDVAADLPKKTERVLFCRLTVPQRKAYEEFLGSSEMNSILDGKRQALFGIDILRKVCNHPDLIHHKSEKFKSDPRYGSGSKSGKMQVVKELVQMWKREGHKTLLFAQHKIMLDILERFMNKLGNINYLRMDGSTSIKARQDLVDKFNNDPGLDVFLLTTKVGGLGVNLTGADRVIIYDPDWNPSTDVQARERAWRLGQKREVEIYRLMTAGSIEEKIYHRQIFKQFLTNKILRDPKQRQTFHLKDLHDLFTLGNADDETETGNLFQGTETRISGSPTGAREKSPKPDEEMSKIYGIERGEDYRTTETGAKSSGNGEQQAGAQPAGSNKDERLMTTIFARSGVQSSVEHDSIMGSNSKRNIVGPDPAAISRMARENAEKVARELARSAEIARNTPAGTVTWTGEAGTAGRPPTPPPRRDRFATMRGALRGGRGGRGGPSSGSVLSHLSVRQGRNAPTANSAARRAAPATSARGRSSTPLNNGASRSDSASSSRGDTPRPAADRKKDLEGTELFKAIRDFMRTHDGVVYTEMIKQQFQWQVGEGREKAEEFRAMLKILAKLEKPSGGDGRGRWTLKTEWK</sequence>
<evidence type="ECO:0000313" key="9">
    <source>
        <dbReference type="Proteomes" id="UP000183809"/>
    </source>
</evidence>
<dbReference type="FunFam" id="3.40.50.10810:FF:000039">
    <property type="entry name" value="DNA repair protein Rhp26/Rad26"/>
    <property type="match status" value="1"/>
</dbReference>
<dbReference type="Proteomes" id="UP000183809">
    <property type="component" value="Unassembled WGS sequence"/>
</dbReference>
<reference evidence="8 9" key="1">
    <citation type="submission" date="2016-10" db="EMBL/GenBank/DDBJ databases">
        <title>Proteomics and genomics reveal pathogen-plant mechanisms compatible with a hemibiotrophic lifestyle of Diplodia corticola.</title>
        <authorList>
            <person name="Fernandes I."/>
            <person name="De Jonge R."/>
            <person name="Van De Peer Y."/>
            <person name="Devreese B."/>
            <person name="Alves A."/>
            <person name="Esteves A.C."/>
        </authorList>
    </citation>
    <scope>NUCLEOTIDE SEQUENCE [LARGE SCALE GENOMIC DNA]</scope>
    <source>
        <strain evidence="8 9">CBS 112549</strain>
    </source>
</reference>
<feature type="region of interest" description="Disordered" evidence="5">
    <location>
        <begin position="162"/>
        <end position="188"/>
    </location>
</feature>
<dbReference type="EMBL" id="MNUE01000002">
    <property type="protein sequence ID" value="OJD39840.1"/>
    <property type="molecule type" value="Genomic_DNA"/>
</dbReference>
<feature type="compositionally biased region" description="Basic and acidic residues" evidence="5">
    <location>
        <begin position="346"/>
        <end position="355"/>
    </location>
</feature>
<dbReference type="GO" id="GO:0006283">
    <property type="term" value="P:transcription-coupled nucleotide-excision repair"/>
    <property type="evidence" value="ECO:0007669"/>
    <property type="project" value="TreeGrafter"/>
</dbReference>
<dbReference type="GO" id="GO:0005524">
    <property type="term" value="F:ATP binding"/>
    <property type="evidence" value="ECO:0007669"/>
    <property type="project" value="InterPro"/>
</dbReference>
<keyword evidence="3" id="KW-0067">ATP-binding</keyword>
<feature type="region of interest" description="Disordered" evidence="5">
    <location>
        <begin position="386"/>
        <end position="413"/>
    </location>
</feature>
<dbReference type="GO" id="GO:0005634">
    <property type="term" value="C:nucleus"/>
    <property type="evidence" value="ECO:0007669"/>
    <property type="project" value="TreeGrafter"/>
</dbReference>
<dbReference type="PANTHER" id="PTHR45629:SF7">
    <property type="entry name" value="DNA EXCISION REPAIR PROTEIN ERCC-6-RELATED"/>
    <property type="match status" value="1"/>
</dbReference>
<feature type="compositionally biased region" description="Low complexity" evidence="5">
    <location>
        <begin position="1178"/>
        <end position="1192"/>
    </location>
</feature>
<dbReference type="Pfam" id="PF00271">
    <property type="entry name" value="Helicase_C"/>
    <property type="match status" value="1"/>
</dbReference>
<dbReference type="Pfam" id="PF00176">
    <property type="entry name" value="SNF2-rel_dom"/>
    <property type="match status" value="1"/>
</dbReference>
<feature type="region of interest" description="Disordered" evidence="5">
    <location>
        <begin position="535"/>
        <end position="555"/>
    </location>
</feature>
<feature type="coiled-coil region" evidence="4">
    <location>
        <begin position="102"/>
        <end position="159"/>
    </location>
</feature>
<dbReference type="CDD" id="cd18793">
    <property type="entry name" value="SF2_C_SNF"/>
    <property type="match status" value="1"/>
</dbReference>
<feature type="compositionally biased region" description="Polar residues" evidence="5">
    <location>
        <begin position="960"/>
        <end position="975"/>
    </location>
</feature>
<dbReference type="InterPro" id="IPR014001">
    <property type="entry name" value="Helicase_ATP-bd"/>
</dbReference>
<evidence type="ECO:0000256" key="1">
    <source>
        <dbReference type="ARBA" id="ARBA00022741"/>
    </source>
</evidence>
<feature type="compositionally biased region" description="Low complexity" evidence="5">
    <location>
        <begin position="1"/>
        <end position="20"/>
    </location>
</feature>
<keyword evidence="9" id="KW-1185">Reference proteome</keyword>
<organism evidence="8 9">
    <name type="scientific">Diplodia corticola</name>
    <dbReference type="NCBI Taxonomy" id="236234"/>
    <lineage>
        <taxon>Eukaryota</taxon>
        <taxon>Fungi</taxon>
        <taxon>Dikarya</taxon>
        <taxon>Ascomycota</taxon>
        <taxon>Pezizomycotina</taxon>
        <taxon>Dothideomycetes</taxon>
        <taxon>Dothideomycetes incertae sedis</taxon>
        <taxon>Botryosphaeriales</taxon>
        <taxon>Botryosphaeriaceae</taxon>
        <taxon>Diplodia</taxon>
    </lineage>
</organism>
<name>A0A1J9RGW7_9PEZI</name>
<feature type="compositionally biased region" description="Basic and acidic residues" evidence="5">
    <location>
        <begin position="978"/>
        <end position="1003"/>
    </location>
</feature>
<dbReference type="RefSeq" id="XP_020134827.1">
    <property type="nucleotide sequence ID" value="XM_020272464.1"/>
</dbReference>
<dbReference type="InterPro" id="IPR050496">
    <property type="entry name" value="SNF2_RAD54_helicase_repair"/>
</dbReference>
<keyword evidence="1" id="KW-0547">Nucleotide-binding</keyword>
<dbReference type="GO" id="GO:0008094">
    <property type="term" value="F:ATP-dependent activity, acting on DNA"/>
    <property type="evidence" value="ECO:0007669"/>
    <property type="project" value="TreeGrafter"/>
</dbReference>
<protein>
    <submittedName>
        <fullName evidence="8">Dna repair and recombination protein rad26</fullName>
    </submittedName>
</protein>
<feature type="region of interest" description="Disordered" evidence="5">
    <location>
        <begin position="1084"/>
        <end position="1205"/>
    </location>
</feature>
<evidence type="ECO:0000259" key="7">
    <source>
        <dbReference type="PROSITE" id="PS51194"/>
    </source>
</evidence>
<dbReference type="GO" id="GO:0016787">
    <property type="term" value="F:hydrolase activity"/>
    <property type="evidence" value="ECO:0007669"/>
    <property type="project" value="UniProtKB-KW"/>
</dbReference>
<evidence type="ECO:0000313" key="8">
    <source>
        <dbReference type="EMBL" id="OJD39840.1"/>
    </source>
</evidence>
<dbReference type="InterPro" id="IPR038718">
    <property type="entry name" value="SNF2-like_sf"/>
</dbReference>
<dbReference type="GeneID" id="31012723"/>
<dbReference type="SMART" id="SM00487">
    <property type="entry name" value="DEXDc"/>
    <property type="match status" value="1"/>
</dbReference>
<dbReference type="STRING" id="236234.A0A1J9RGW7"/>
<comment type="caution">
    <text evidence="8">The sequence shown here is derived from an EMBL/GenBank/DDBJ whole genome shotgun (WGS) entry which is preliminary data.</text>
</comment>
<feature type="compositionally biased region" description="Acidic residues" evidence="5">
    <location>
        <begin position="47"/>
        <end position="62"/>
    </location>
</feature>
<feature type="domain" description="Helicase C-terminal" evidence="7">
    <location>
        <begin position="785"/>
        <end position="946"/>
    </location>
</feature>
<dbReference type="Gene3D" id="3.40.50.300">
    <property type="entry name" value="P-loop containing nucleotide triphosphate hydrolases"/>
    <property type="match status" value="1"/>
</dbReference>
<dbReference type="PANTHER" id="PTHR45629">
    <property type="entry name" value="SNF2/RAD54 FAMILY MEMBER"/>
    <property type="match status" value="1"/>
</dbReference>
<dbReference type="InterPro" id="IPR000330">
    <property type="entry name" value="SNF2_N"/>
</dbReference>
<dbReference type="CDD" id="cd22254">
    <property type="entry name" value="CSB_WHD"/>
    <property type="match status" value="1"/>
</dbReference>
<keyword evidence="2" id="KW-0378">Hydrolase</keyword>
<evidence type="ECO:0000256" key="4">
    <source>
        <dbReference type="SAM" id="Coils"/>
    </source>
</evidence>
<evidence type="ECO:0000256" key="2">
    <source>
        <dbReference type="ARBA" id="ARBA00022801"/>
    </source>
</evidence>
<evidence type="ECO:0000259" key="6">
    <source>
        <dbReference type="PROSITE" id="PS51192"/>
    </source>
</evidence>